<reference evidence="2" key="1">
    <citation type="submission" date="2022-03" db="EMBL/GenBank/DDBJ databases">
        <authorList>
            <person name="Tunstrom K."/>
        </authorList>
    </citation>
    <scope>NUCLEOTIDE SEQUENCE</scope>
</reference>
<feature type="region of interest" description="Disordered" evidence="1">
    <location>
        <begin position="1"/>
        <end position="101"/>
    </location>
</feature>
<evidence type="ECO:0000256" key="1">
    <source>
        <dbReference type="SAM" id="MobiDB-lite"/>
    </source>
</evidence>
<name>A0AAU9UG62_EUPED</name>
<protein>
    <submittedName>
        <fullName evidence="2">Uncharacterized protein</fullName>
    </submittedName>
</protein>
<feature type="compositionally biased region" description="Pro residues" evidence="1">
    <location>
        <begin position="64"/>
        <end position="74"/>
    </location>
</feature>
<proteinExistence type="predicted"/>
<feature type="compositionally biased region" description="Low complexity" evidence="1">
    <location>
        <begin position="28"/>
        <end position="42"/>
    </location>
</feature>
<organism evidence="2 3">
    <name type="scientific">Euphydryas editha</name>
    <name type="common">Edith's checkerspot</name>
    <dbReference type="NCBI Taxonomy" id="104508"/>
    <lineage>
        <taxon>Eukaryota</taxon>
        <taxon>Metazoa</taxon>
        <taxon>Ecdysozoa</taxon>
        <taxon>Arthropoda</taxon>
        <taxon>Hexapoda</taxon>
        <taxon>Insecta</taxon>
        <taxon>Pterygota</taxon>
        <taxon>Neoptera</taxon>
        <taxon>Endopterygota</taxon>
        <taxon>Lepidoptera</taxon>
        <taxon>Glossata</taxon>
        <taxon>Ditrysia</taxon>
        <taxon>Papilionoidea</taxon>
        <taxon>Nymphalidae</taxon>
        <taxon>Nymphalinae</taxon>
        <taxon>Euphydryas</taxon>
    </lineage>
</organism>
<sequence length="168" mass="19078">MSYNTYNTRNSGRFNTPGRFVSAGELSGGRPNNYNNGNMGPPRQFPPVQYDDSEPQSQNYNTPKPEPSQPPPEMPQQDVEMKPDMMDTTAEDSPSRPPWMKSKLQGVRKLTTKERRRRQNETLRRLLTPKNAIMALNEIAPGEQLANVFYLMLPQRRMAAGAPERAVI</sequence>
<gene>
    <name evidence="2" type="ORF">EEDITHA_LOCUS11211</name>
</gene>
<accession>A0AAU9UG62</accession>
<dbReference type="EMBL" id="CAKOGL010000016">
    <property type="protein sequence ID" value="CAH2095795.1"/>
    <property type="molecule type" value="Genomic_DNA"/>
</dbReference>
<feature type="compositionally biased region" description="Polar residues" evidence="1">
    <location>
        <begin position="1"/>
        <end position="14"/>
    </location>
</feature>
<keyword evidence="3" id="KW-1185">Reference proteome</keyword>
<evidence type="ECO:0000313" key="2">
    <source>
        <dbReference type="EMBL" id="CAH2095795.1"/>
    </source>
</evidence>
<evidence type="ECO:0000313" key="3">
    <source>
        <dbReference type="Proteomes" id="UP001153954"/>
    </source>
</evidence>
<dbReference type="AlphaFoldDB" id="A0AAU9UG62"/>
<dbReference type="Proteomes" id="UP001153954">
    <property type="component" value="Unassembled WGS sequence"/>
</dbReference>
<comment type="caution">
    <text evidence="2">The sequence shown here is derived from an EMBL/GenBank/DDBJ whole genome shotgun (WGS) entry which is preliminary data.</text>
</comment>